<dbReference type="eggNOG" id="ENOG502ZICR">
    <property type="taxonomic scope" value="Bacteria"/>
</dbReference>
<gene>
    <name evidence="1" type="ordered locus">Afer_0280</name>
</gene>
<sequence>MQRTLARHGSVGRRRSGAVAGIQHAPSTLAAISAHGSTIRHAVAAAVAAVVVAGVQKATGSKGGSPEGDLLDAALGFARALGASLERDVRTGSGLVARSGDDRATLGARAQLLAGEGSLSDTKAASTMATRLAEVYLTTALTEEAAAAAERRLAEIAPEIGQIDGELARAIAHAQSELEVEQQLSATTHTLTDRLTKVAVKAIGQKQHRAVRDAIAADGLRGATDVLERTVMAESGPKATLSQTSKSVIAKALGSSLSADALEVVDEAYQSLRAAVATAVAAEITSRIEGGWFSRGSKRASVLEARAEAARLADTLAFALERDLRTGTGVAGTYRATGDAATDRVGSATHTRYRAGLLSKERSKAPETLVSQLAKAYGHLSLSRAATTAVTSHLDEIDPSLPEARLRLVRAVDGIADRDQARAVVAKQLASLTSRSSANAVKAITSSSNKPLRDALKDESAKGAVGELEAVQRQESGPSARQSSLTDQVLAQTVTLPSLTPFMSLVGAIIDRSVQHNGDEITLDHSVRIPVSHGAFVGLRAVGKASRDHDATRAGMTFSFTGGWDAAIARAMAGLGGYLTMTSNRGGHGAMEMASYTLYRRFRESRLVPADLTSTLWGMGGITKGADEEQAAAQYREAESWASGIEQSMTEADAAESGLHAEVSGRLGHASVAQVEGGFAVNTGTRYTKQTLERSGALAAPLATAGSGRQPLRGERVTTFEAFAGASGGGGIGTTEAYLTYSAPDASLHKPYRFSVQASAGAMIPGMPGQIVDWAVEGASKLTSAAMGAVNKWEQGSKGSAALKGAEVTAKAGLEVIEFPVLKNALKESAGVAAILGAPIVDIAESSTLAHQPSVVGVAAAPLVGKANREYAKEAGSLASTRLMSASNPTSGLSFTLYIDFLHPKERSYFALARQTSTHHDAHVVEAKVVKRTSLFYFDPKSGRLEAGGARLGTTR</sequence>
<protein>
    <submittedName>
        <fullName evidence="1">Uncharacterized protein</fullName>
    </submittedName>
</protein>
<dbReference type="HOGENOM" id="CLU_308528_0_0_11"/>
<dbReference type="EMBL" id="CP001631">
    <property type="protein sequence ID" value="ACU53249.1"/>
    <property type="molecule type" value="Genomic_DNA"/>
</dbReference>
<dbReference type="Proteomes" id="UP000000771">
    <property type="component" value="Chromosome"/>
</dbReference>
<keyword evidence="2" id="KW-1185">Reference proteome</keyword>
<evidence type="ECO:0000313" key="2">
    <source>
        <dbReference type="Proteomes" id="UP000000771"/>
    </source>
</evidence>
<dbReference type="AlphaFoldDB" id="C7M2K5"/>
<dbReference type="STRING" id="525909.Afer_0280"/>
<accession>C7M2K5</accession>
<dbReference type="KEGG" id="afo:Afer_0280"/>
<proteinExistence type="predicted"/>
<reference evidence="1 2" key="1">
    <citation type="journal article" date="2009" name="Stand. Genomic Sci.">
        <title>Complete genome sequence of Acidimicrobium ferrooxidans type strain (ICP).</title>
        <authorList>
            <person name="Clum A."/>
            <person name="Nolan M."/>
            <person name="Lang E."/>
            <person name="Glavina Del Rio T."/>
            <person name="Tice H."/>
            <person name="Copeland A."/>
            <person name="Cheng J.F."/>
            <person name="Lucas S."/>
            <person name="Chen F."/>
            <person name="Bruce D."/>
            <person name="Goodwin L."/>
            <person name="Pitluck S."/>
            <person name="Ivanova N."/>
            <person name="Mavrommatis K."/>
            <person name="Mikhailova N."/>
            <person name="Pati A."/>
            <person name="Chen A."/>
            <person name="Palaniappan K."/>
            <person name="Goker M."/>
            <person name="Spring S."/>
            <person name="Land M."/>
            <person name="Hauser L."/>
            <person name="Chang Y.J."/>
            <person name="Jeffries C.C."/>
            <person name="Chain P."/>
            <person name="Bristow J."/>
            <person name="Eisen J.A."/>
            <person name="Markowitz V."/>
            <person name="Hugenholtz P."/>
            <person name="Kyrpides N.C."/>
            <person name="Klenk H.P."/>
            <person name="Lapidus A."/>
        </authorList>
    </citation>
    <scope>NUCLEOTIDE SEQUENCE [LARGE SCALE GENOMIC DNA]</scope>
    <source>
        <strain evidence="2">DSM 10331 / JCM 15462 / NBRC 103882 / ICP</strain>
    </source>
</reference>
<organism evidence="1 2">
    <name type="scientific">Acidimicrobium ferrooxidans (strain DSM 10331 / JCM 15462 / NBRC 103882 / ICP)</name>
    <dbReference type="NCBI Taxonomy" id="525909"/>
    <lineage>
        <taxon>Bacteria</taxon>
        <taxon>Bacillati</taxon>
        <taxon>Actinomycetota</taxon>
        <taxon>Acidimicrobiia</taxon>
        <taxon>Acidimicrobiales</taxon>
        <taxon>Acidimicrobiaceae</taxon>
        <taxon>Acidimicrobium</taxon>
    </lineage>
</organism>
<evidence type="ECO:0000313" key="1">
    <source>
        <dbReference type="EMBL" id="ACU53249.1"/>
    </source>
</evidence>
<name>C7M2K5_ACIFD</name>